<feature type="binding site" evidence="3">
    <location>
        <position position="181"/>
    </location>
    <ligand>
        <name>Cu cation</name>
        <dbReference type="ChEBI" id="CHEBI:23378"/>
    </ligand>
</feature>
<dbReference type="EMBL" id="CP042467">
    <property type="protein sequence ID" value="QED26715.1"/>
    <property type="molecule type" value="Genomic_DNA"/>
</dbReference>
<dbReference type="PANTHER" id="PTHR12151">
    <property type="entry name" value="ELECTRON TRANSPORT PROTIN SCO1/SENC FAMILY MEMBER"/>
    <property type="match status" value="1"/>
</dbReference>
<accession>A0A5B8XMC8</accession>
<dbReference type="PANTHER" id="PTHR12151:SF25">
    <property type="entry name" value="LINALOOL DEHYDRATASE_ISOMERASE DOMAIN-CONTAINING PROTEIN"/>
    <property type="match status" value="1"/>
</dbReference>
<feature type="compositionally biased region" description="Basic and acidic residues" evidence="5">
    <location>
        <begin position="28"/>
        <end position="51"/>
    </location>
</feature>
<evidence type="ECO:0000313" key="9">
    <source>
        <dbReference type="Proteomes" id="UP000321595"/>
    </source>
</evidence>
<keyword evidence="2 3" id="KW-0186">Copper</keyword>
<feature type="binding site" evidence="3">
    <location>
        <position position="99"/>
    </location>
    <ligand>
        <name>Cu cation</name>
        <dbReference type="ChEBI" id="CHEBI:23378"/>
    </ligand>
</feature>
<dbReference type="OrthoDB" id="9790194at2"/>
<organism evidence="8 9">
    <name type="scientific">Microvenator marinus</name>
    <dbReference type="NCBI Taxonomy" id="2600177"/>
    <lineage>
        <taxon>Bacteria</taxon>
        <taxon>Deltaproteobacteria</taxon>
        <taxon>Bradymonadales</taxon>
        <taxon>Microvenatoraceae</taxon>
        <taxon>Microvenator</taxon>
    </lineage>
</organism>
<dbReference type="InterPro" id="IPR003782">
    <property type="entry name" value="SCO1/SenC"/>
</dbReference>
<evidence type="ECO:0000256" key="3">
    <source>
        <dbReference type="PIRSR" id="PIRSR603782-1"/>
    </source>
</evidence>
<dbReference type="Proteomes" id="UP000321595">
    <property type="component" value="Chromosome"/>
</dbReference>
<dbReference type="KEGG" id="bbae:FRD01_05525"/>
<evidence type="ECO:0000256" key="5">
    <source>
        <dbReference type="SAM" id="MobiDB-lite"/>
    </source>
</evidence>
<dbReference type="AlphaFoldDB" id="A0A5B8XMC8"/>
<dbReference type="PROSITE" id="PS51352">
    <property type="entry name" value="THIOREDOXIN_2"/>
    <property type="match status" value="1"/>
</dbReference>
<keyword evidence="6" id="KW-0732">Signal</keyword>
<dbReference type="InterPro" id="IPR036249">
    <property type="entry name" value="Thioredoxin-like_sf"/>
</dbReference>
<gene>
    <name evidence="8" type="ORF">FRD01_05525</name>
</gene>
<evidence type="ECO:0000259" key="7">
    <source>
        <dbReference type="PROSITE" id="PS51352"/>
    </source>
</evidence>
<name>A0A5B8XMC8_9DELT</name>
<protein>
    <submittedName>
        <fullName evidence="8">SCO family protein</fullName>
    </submittedName>
</protein>
<dbReference type="PROSITE" id="PS51257">
    <property type="entry name" value="PROKAR_LIPOPROTEIN"/>
    <property type="match status" value="1"/>
</dbReference>
<evidence type="ECO:0000256" key="6">
    <source>
        <dbReference type="SAM" id="SignalP"/>
    </source>
</evidence>
<keyword evidence="3" id="KW-0479">Metal-binding</keyword>
<sequence length="215" mass="23934">MKPFNKLLILALAPTLAFMACKKEEVSQPESPKVEVPKTEVPKTEVTKTESLEGPLPDTSIYQLESRWKTQAGADATLQDFRGEPVLVTMFFGSCKTACPTLIADMKRVEKALGDSPDVKFVLITFDPERDTPEALKGLEEKFELDPERWTFLHGDPMDIREVAAVLGVQYREVSDGQFTHTNRMSVLDRNGRVVAKVDGLKQPVDALVAQLKSL</sequence>
<dbReference type="InterPro" id="IPR013766">
    <property type="entry name" value="Thioredoxin_domain"/>
</dbReference>
<dbReference type="Gene3D" id="3.40.30.10">
    <property type="entry name" value="Glutaredoxin"/>
    <property type="match status" value="1"/>
</dbReference>
<feature type="domain" description="Thioredoxin" evidence="7">
    <location>
        <begin position="35"/>
        <end position="215"/>
    </location>
</feature>
<proteinExistence type="inferred from homology"/>
<dbReference type="CDD" id="cd02968">
    <property type="entry name" value="SCO"/>
    <property type="match status" value="1"/>
</dbReference>
<feature type="region of interest" description="Disordered" evidence="5">
    <location>
        <begin position="28"/>
        <end position="54"/>
    </location>
</feature>
<evidence type="ECO:0000256" key="1">
    <source>
        <dbReference type="ARBA" id="ARBA00010996"/>
    </source>
</evidence>
<reference evidence="8 9" key="1">
    <citation type="submission" date="2019-08" db="EMBL/GenBank/DDBJ databases">
        <authorList>
            <person name="Liang Q."/>
        </authorList>
    </citation>
    <scope>NUCLEOTIDE SEQUENCE [LARGE SCALE GENOMIC DNA]</scope>
    <source>
        <strain evidence="8 9">V1718</strain>
    </source>
</reference>
<feature type="chain" id="PRO_5022896605" evidence="6">
    <location>
        <begin position="20"/>
        <end position="215"/>
    </location>
</feature>
<comment type="similarity">
    <text evidence="1">Belongs to the SCO1/2 family.</text>
</comment>
<evidence type="ECO:0000313" key="8">
    <source>
        <dbReference type="EMBL" id="QED26715.1"/>
    </source>
</evidence>
<dbReference type="GO" id="GO:0046872">
    <property type="term" value="F:metal ion binding"/>
    <property type="evidence" value="ECO:0007669"/>
    <property type="project" value="UniProtKB-KW"/>
</dbReference>
<feature type="signal peptide" evidence="6">
    <location>
        <begin position="1"/>
        <end position="19"/>
    </location>
</feature>
<dbReference type="RefSeq" id="WP_146958391.1">
    <property type="nucleotide sequence ID" value="NZ_CP042467.1"/>
</dbReference>
<keyword evidence="4" id="KW-1015">Disulfide bond</keyword>
<feature type="disulfide bond" description="Redox-active" evidence="4">
    <location>
        <begin position="95"/>
        <end position="99"/>
    </location>
</feature>
<keyword evidence="9" id="KW-1185">Reference proteome</keyword>
<feature type="binding site" evidence="3">
    <location>
        <position position="95"/>
    </location>
    <ligand>
        <name>Cu cation</name>
        <dbReference type="ChEBI" id="CHEBI:23378"/>
    </ligand>
</feature>
<dbReference type="Pfam" id="PF02630">
    <property type="entry name" value="SCO1-SenC"/>
    <property type="match status" value="1"/>
</dbReference>
<evidence type="ECO:0000256" key="2">
    <source>
        <dbReference type="ARBA" id="ARBA00023008"/>
    </source>
</evidence>
<evidence type="ECO:0000256" key="4">
    <source>
        <dbReference type="PIRSR" id="PIRSR603782-2"/>
    </source>
</evidence>
<dbReference type="SUPFAM" id="SSF52833">
    <property type="entry name" value="Thioredoxin-like"/>
    <property type="match status" value="1"/>
</dbReference>